<dbReference type="InterPro" id="IPR035992">
    <property type="entry name" value="Ricin_B-like_lectins"/>
</dbReference>
<dbReference type="InterPro" id="IPR000772">
    <property type="entry name" value="Ricin_B_lectin"/>
</dbReference>
<feature type="domain" description="Ricin B lectin" evidence="2">
    <location>
        <begin position="4"/>
        <end position="61"/>
    </location>
</feature>
<feature type="non-terminal residue" evidence="3">
    <location>
        <position position="1"/>
    </location>
</feature>
<protein>
    <recommendedName>
        <fullName evidence="2">Ricin B lectin domain-containing protein</fullName>
    </recommendedName>
</protein>
<reference evidence="3" key="1">
    <citation type="journal article" date="2023" name="Mol. Biol. Evol.">
        <title>Third-Generation Sequencing Reveals the Adaptive Role of the Epigenome in Three Deep-Sea Polychaetes.</title>
        <authorList>
            <person name="Perez M."/>
            <person name="Aroh O."/>
            <person name="Sun Y."/>
            <person name="Lan Y."/>
            <person name="Juniper S.K."/>
            <person name="Young C.R."/>
            <person name="Angers B."/>
            <person name="Qian P.Y."/>
        </authorList>
    </citation>
    <scope>NUCLEOTIDE SEQUENCE</scope>
    <source>
        <strain evidence="3">P08H-3</strain>
    </source>
</reference>
<evidence type="ECO:0000313" key="3">
    <source>
        <dbReference type="EMBL" id="KAK2138554.1"/>
    </source>
</evidence>
<evidence type="ECO:0000313" key="4">
    <source>
        <dbReference type="Proteomes" id="UP001208570"/>
    </source>
</evidence>
<sequence length="191" mass="20958">YFFIKSELHGKVLDVAGESKQPGTMVIMWPQKSSPAANQLWYLDDNGFIRSKLTDFCLQPSETLKTESTNKYCLEEEGSSSRILVTPCVESHKSTEATGLSTLLSTKHINMGTLRIKDVIILMGDFNADNNGYKEVMGTHGIGELNENGESSRWPEEDGKRKIGSQQKPGAGSSGNKQQSNTSDKGTGRSH</sequence>
<evidence type="ECO:0000256" key="1">
    <source>
        <dbReference type="SAM" id="MobiDB-lite"/>
    </source>
</evidence>
<keyword evidence="4" id="KW-1185">Reference proteome</keyword>
<dbReference type="Pfam" id="PF00652">
    <property type="entry name" value="Ricin_B_lectin"/>
    <property type="match status" value="1"/>
</dbReference>
<dbReference type="Proteomes" id="UP001208570">
    <property type="component" value="Unassembled WGS sequence"/>
</dbReference>
<gene>
    <name evidence="3" type="ORF">LSH36_2811g00002</name>
</gene>
<feature type="region of interest" description="Disordered" evidence="1">
    <location>
        <begin position="142"/>
        <end position="191"/>
    </location>
</feature>
<dbReference type="EMBL" id="JAODUP010002801">
    <property type="protein sequence ID" value="KAK2138554.1"/>
    <property type="molecule type" value="Genomic_DNA"/>
</dbReference>
<organism evidence="3 4">
    <name type="scientific">Paralvinella palmiformis</name>
    <dbReference type="NCBI Taxonomy" id="53620"/>
    <lineage>
        <taxon>Eukaryota</taxon>
        <taxon>Metazoa</taxon>
        <taxon>Spiralia</taxon>
        <taxon>Lophotrochozoa</taxon>
        <taxon>Annelida</taxon>
        <taxon>Polychaeta</taxon>
        <taxon>Sedentaria</taxon>
        <taxon>Canalipalpata</taxon>
        <taxon>Terebellida</taxon>
        <taxon>Terebelliformia</taxon>
        <taxon>Alvinellidae</taxon>
        <taxon>Paralvinella</taxon>
    </lineage>
</organism>
<dbReference type="Gene3D" id="2.80.10.50">
    <property type="match status" value="1"/>
</dbReference>
<evidence type="ECO:0000259" key="2">
    <source>
        <dbReference type="Pfam" id="PF00652"/>
    </source>
</evidence>
<name>A0AAD9IPL5_9ANNE</name>
<accession>A0AAD9IPL5</accession>
<comment type="caution">
    <text evidence="3">The sequence shown here is derived from an EMBL/GenBank/DDBJ whole genome shotgun (WGS) entry which is preliminary data.</text>
</comment>
<feature type="compositionally biased region" description="Polar residues" evidence="1">
    <location>
        <begin position="164"/>
        <end position="185"/>
    </location>
</feature>
<dbReference type="SUPFAM" id="SSF50370">
    <property type="entry name" value="Ricin B-like lectins"/>
    <property type="match status" value="1"/>
</dbReference>
<dbReference type="PROSITE" id="PS50231">
    <property type="entry name" value="RICIN_B_LECTIN"/>
    <property type="match status" value="1"/>
</dbReference>
<proteinExistence type="predicted"/>
<dbReference type="AlphaFoldDB" id="A0AAD9IPL5"/>